<keyword evidence="2" id="KW-1185">Reference proteome</keyword>
<protein>
    <submittedName>
        <fullName evidence="1">Uncharacterized protein</fullName>
    </submittedName>
</protein>
<evidence type="ECO:0000313" key="1">
    <source>
        <dbReference type="EMBL" id="KTD17705.1"/>
    </source>
</evidence>
<gene>
    <name evidence="1" type="ORF">Ljor_2011</name>
</gene>
<dbReference type="PATRIC" id="fig|456.5.peg.2149"/>
<comment type="caution">
    <text evidence="1">The sequence shown here is derived from an EMBL/GenBank/DDBJ whole genome shotgun (WGS) entry which is preliminary data.</text>
</comment>
<sequence>MNKLIELAYKPVETASKAIAKNQVQLNEINKALSKNEKLTNLYLKMEYGSAAFFSSVDDKKEPLILLSNIQDLINRNTLLTEKTNLLENNQDLKNEKPQLSISNIWVWLWSIVIWTGEMIYK</sequence>
<name>A0A0W0VDK3_9GAMM</name>
<evidence type="ECO:0000313" key="2">
    <source>
        <dbReference type="Proteomes" id="UP000055035"/>
    </source>
</evidence>
<proteinExistence type="predicted"/>
<accession>A0A0W0VDK3</accession>
<dbReference type="AlphaFoldDB" id="A0A0W0VDK3"/>
<dbReference type="RefSeq" id="WP_126320073.1">
    <property type="nucleotide sequence ID" value="NZ_CAAAIC010000001.1"/>
</dbReference>
<organism evidence="1 2">
    <name type="scientific">Legionella jordanis</name>
    <dbReference type="NCBI Taxonomy" id="456"/>
    <lineage>
        <taxon>Bacteria</taxon>
        <taxon>Pseudomonadati</taxon>
        <taxon>Pseudomonadota</taxon>
        <taxon>Gammaproteobacteria</taxon>
        <taxon>Legionellales</taxon>
        <taxon>Legionellaceae</taxon>
        <taxon>Legionella</taxon>
    </lineage>
</organism>
<reference evidence="1 2" key="1">
    <citation type="submission" date="2015-11" db="EMBL/GenBank/DDBJ databases">
        <title>Genomic analysis of 38 Legionella species identifies large and diverse effector repertoires.</title>
        <authorList>
            <person name="Burstein D."/>
            <person name="Amaro F."/>
            <person name="Zusman T."/>
            <person name="Lifshitz Z."/>
            <person name="Cohen O."/>
            <person name="Gilbert J.A."/>
            <person name="Pupko T."/>
            <person name="Shuman H.A."/>
            <person name="Segal G."/>
        </authorList>
    </citation>
    <scope>NUCLEOTIDE SEQUENCE [LARGE SCALE GENOMIC DNA]</scope>
    <source>
        <strain evidence="1 2">BL-540</strain>
    </source>
</reference>
<dbReference type="Proteomes" id="UP000055035">
    <property type="component" value="Unassembled WGS sequence"/>
</dbReference>
<dbReference type="EMBL" id="LNYJ01000011">
    <property type="protein sequence ID" value="KTD17705.1"/>
    <property type="molecule type" value="Genomic_DNA"/>
</dbReference>